<sequence length="144" mass="15180">MHIPGALALLVAVVASVCEGFPEGAPIEACLYGNKPNHYGTKAKPPQDSKVKFFATDSYYEPGAVIYGECEVSFSPSPSLSYYKFGTLISVGVKCVSLSPSPSLPYYKPGTLICGGCEVHVSFFLPLPLSLITSLVLLSVGGVK</sequence>
<feature type="chain" id="PRO_5022728529" evidence="1">
    <location>
        <begin position="21"/>
        <end position="144"/>
    </location>
</feature>
<keyword evidence="3" id="KW-1185">Reference proteome</keyword>
<dbReference type="Proteomes" id="UP000324222">
    <property type="component" value="Unassembled WGS sequence"/>
</dbReference>
<dbReference type="OrthoDB" id="2419613at2759"/>
<evidence type="ECO:0000256" key="1">
    <source>
        <dbReference type="SAM" id="SignalP"/>
    </source>
</evidence>
<organism evidence="2 3">
    <name type="scientific">Portunus trituberculatus</name>
    <name type="common">Swimming crab</name>
    <name type="synonym">Neptunus trituberculatus</name>
    <dbReference type="NCBI Taxonomy" id="210409"/>
    <lineage>
        <taxon>Eukaryota</taxon>
        <taxon>Metazoa</taxon>
        <taxon>Ecdysozoa</taxon>
        <taxon>Arthropoda</taxon>
        <taxon>Crustacea</taxon>
        <taxon>Multicrustacea</taxon>
        <taxon>Malacostraca</taxon>
        <taxon>Eumalacostraca</taxon>
        <taxon>Eucarida</taxon>
        <taxon>Decapoda</taxon>
        <taxon>Pleocyemata</taxon>
        <taxon>Brachyura</taxon>
        <taxon>Eubrachyura</taxon>
        <taxon>Portunoidea</taxon>
        <taxon>Portunidae</taxon>
        <taxon>Portuninae</taxon>
        <taxon>Portunus</taxon>
    </lineage>
</organism>
<protein>
    <submittedName>
        <fullName evidence="2">Uncharacterized protein</fullName>
    </submittedName>
</protein>
<feature type="signal peptide" evidence="1">
    <location>
        <begin position="1"/>
        <end position="20"/>
    </location>
</feature>
<name>A0A5B7I9P9_PORTR</name>
<evidence type="ECO:0000313" key="3">
    <source>
        <dbReference type="Proteomes" id="UP000324222"/>
    </source>
</evidence>
<keyword evidence="1" id="KW-0732">Signal</keyword>
<proteinExistence type="predicted"/>
<reference evidence="2 3" key="1">
    <citation type="submission" date="2019-05" db="EMBL/GenBank/DDBJ databases">
        <title>Another draft genome of Portunus trituberculatus and its Hox gene families provides insights of decapod evolution.</title>
        <authorList>
            <person name="Jeong J.-H."/>
            <person name="Song I."/>
            <person name="Kim S."/>
            <person name="Choi T."/>
            <person name="Kim D."/>
            <person name="Ryu S."/>
            <person name="Kim W."/>
        </authorList>
    </citation>
    <scope>NUCLEOTIDE SEQUENCE [LARGE SCALE GENOMIC DNA]</scope>
    <source>
        <tissue evidence="2">Muscle</tissue>
    </source>
</reference>
<accession>A0A5B7I9P9</accession>
<dbReference type="EMBL" id="VSRR010056311">
    <property type="protein sequence ID" value="MPC81220.1"/>
    <property type="molecule type" value="Genomic_DNA"/>
</dbReference>
<comment type="caution">
    <text evidence="2">The sequence shown here is derived from an EMBL/GenBank/DDBJ whole genome shotgun (WGS) entry which is preliminary data.</text>
</comment>
<gene>
    <name evidence="2" type="ORF">E2C01_075827</name>
</gene>
<evidence type="ECO:0000313" key="2">
    <source>
        <dbReference type="EMBL" id="MPC81220.1"/>
    </source>
</evidence>
<dbReference type="AlphaFoldDB" id="A0A5B7I9P9"/>